<dbReference type="RefSeq" id="WP_256121565.1">
    <property type="nucleotide sequence ID" value="NZ_WHSB02000035.1"/>
</dbReference>
<sequence>MSANALDQVLATTNADINPILKMLSIFNEGERAFNVNAALLRRGRHFRHIDRYPVGTRKGRLGECYKNCTQALMPVICDPDPPYFYAEGYAMNAELGLPLQHAWLVNTDDQAIDLTWRDNKSVTYYGVIFRPAFLLEAMRFTEVYGVLFNPGLQDRLFHDADVFKSTLCRPGLPGLPRGAVA</sequence>
<keyword evidence="2" id="KW-1185">Reference proteome</keyword>
<dbReference type="Proteomes" id="UP000996601">
    <property type="component" value="Unassembled WGS sequence"/>
</dbReference>
<reference evidence="1" key="1">
    <citation type="submission" date="2021-07" db="EMBL/GenBank/DDBJ databases">
        <title>Shinella sp. nov., a novel member of the genus Shinella from water.</title>
        <authorList>
            <person name="Deng Y."/>
        </authorList>
    </citation>
    <scope>NUCLEOTIDE SEQUENCE</scope>
    <source>
        <strain evidence="1">CPCC 100929</strain>
    </source>
</reference>
<protein>
    <submittedName>
        <fullName evidence="1">Uncharacterized protein</fullName>
    </submittedName>
</protein>
<accession>A0ABT1RIS0</accession>
<organism evidence="1 2">
    <name type="scientific">Shinella lacus</name>
    <dbReference type="NCBI Taxonomy" id="2654216"/>
    <lineage>
        <taxon>Bacteria</taxon>
        <taxon>Pseudomonadati</taxon>
        <taxon>Pseudomonadota</taxon>
        <taxon>Alphaproteobacteria</taxon>
        <taxon>Hyphomicrobiales</taxon>
        <taxon>Rhizobiaceae</taxon>
        <taxon>Shinella</taxon>
    </lineage>
</organism>
<name>A0ABT1RIS0_9HYPH</name>
<proteinExistence type="predicted"/>
<gene>
    <name evidence="1" type="ORF">GB927_034005</name>
</gene>
<dbReference type="EMBL" id="WHSB02000035">
    <property type="protein sequence ID" value="MCQ4635078.1"/>
    <property type="molecule type" value="Genomic_DNA"/>
</dbReference>
<evidence type="ECO:0000313" key="1">
    <source>
        <dbReference type="EMBL" id="MCQ4635078.1"/>
    </source>
</evidence>
<evidence type="ECO:0000313" key="2">
    <source>
        <dbReference type="Proteomes" id="UP000996601"/>
    </source>
</evidence>
<comment type="caution">
    <text evidence="1">The sequence shown here is derived from an EMBL/GenBank/DDBJ whole genome shotgun (WGS) entry which is preliminary data.</text>
</comment>